<feature type="region of interest" description="Disordered" evidence="1">
    <location>
        <begin position="20"/>
        <end position="97"/>
    </location>
</feature>
<evidence type="ECO:0000256" key="1">
    <source>
        <dbReference type="SAM" id="MobiDB-lite"/>
    </source>
</evidence>
<keyword evidence="2" id="KW-0812">Transmembrane</keyword>
<feature type="region of interest" description="Disordered" evidence="1">
    <location>
        <begin position="275"/>
        <end position="298"/>
    </location>
</feature>
<feature type="transmembrane region" description="Helical" evidence="2">
    <location>
        <begin position="190"/>
        <end position="207"/>
    </location>
</feature>
<keyword evidence="2" id="KW-0472">Membrane</keyword>
<organism evidence="3 4">
    <name type="scientific">Menidia menidia</name>
    <name type="common">Atlantic silverside</name>
    <dbReference type="NCBI Taxonomy" id="238744"/>
    <lineage>
        <taxon>Eukaryota</taxon>
        <taxon>Metazoa</taxon>
        <taxon>Chordata</taxon>
        <taxon>Craniata</taxon>
        <taxon>Vertebrata</taxon>
        <taxon>Euteleostomi</taxon>
        <taxon>Actinopterygii</taxon>
        <taxon>Neopterygii</taxon>
        <taxon>Teleostei</taxon>
        <taxon>Neoteleostei</taxon>
        <taxon>Acanthomorphata</taxon>
        <taxon>Ovalentaria</taxon>
        <taxon>Atherinomorphae</taxon>
        <taxon>Atheriniformes</taxon>
        <taxon>Atherinopsidae</taxon>
        <taxon>Menidiinae</taxon>
        <taxon>Menidia</taxon>
    </lineage>
</organism>
<keyword evidence="2" id="KW-1133">Transmembrane helix</keyword>
<dbReference type="Proteomes" id="UP000677803">
    <property type="component" value="Unassembled WGS sequence"/>
</dbReference>
<feature type="compositionally biased region" description="Low complexity" evidence="1">
    <location>
        <begin position="57"/>
        <end position="72"/>
    </location>
</feature>
<accession>A0A8S4BCE1</accession>
<dbReference type="EMBL" id="CAJRST010013335">
    <property type="protein sequence ID" value="CAG5929058.1"/>
    <property type="molecule type" value="Genomic_DNA"/>
</dbReference>
<feature type="compositionally biased region" description="Basic and acidic residues" evidence="1">
    <location>
        <begin position="74"/>
        <end position="91"/>
    </location>
</feature>
<keyword evidence="4" id="KW-1185">Reference proteome</keyword>
<feature type="transmembrane region" description="Helical" evidence="2">
    <location>
        <begin position="152"/>
        <end position="169"/>
    </location>
</feature>
<proteinExistence type="predicted"/>
<evidence type="ECO:0000256" key="2">
    <source>
        <dbReference type="SAM" id="Phobius"/>
    </source>
</evidence>
<reference evidence="3" key="1">
    <citation type="submission" date="2021-05" db="EMBL/GenBank/DDBJ databases">
        <authorList>
            <person name="Tigano A."/>
        </authorList>
    </citation>
    <scope>NUCLEOTIDE SEQUENCE</scope>
</reference>
<evidence type="ECO:0000313" key="4">
    <source>
        <dbReference type="Proteomes" id="UP000677803"/>
    </source>
</evidence>
<feature type="compositionally biased region" description="Basic and acidic residues" evidence="1">
    <location>
        <begin position="20"/>
        <end position="33"/>
    </location>
</feature>
<protein>
    <submittedName>
        <fullName evidence="3">(Atlantic silverside) hypothetical protein</fullName>
    </submittedName>
</protein>
<sequence length="298" mass="31734">MVAGDHWGDASVHWKDAGGHWRDADGHWRDNRGSGRTPVSIGWTPATIERTPASIFGTPKTTGGTLAATGGTPRDGKGTRNEGGTPREGRGAESGTQSLGRVAGGVLQGAQLQAGAGLLGGRLQGVQVQVWVRVRVRVRVHAAQGAGLQQQLPPLLLTLLLLLILLFWGEKGRRMRWKEPKLAALRRRRALTFMRTISSGMFIMAPVNQFSRLLANFQGPFVPPLSEPIQSAPAALIAPPSPRRGACVSLGSRDSLGMGRSTSGIRISTSVWYSRSKSTNSGSGLDASAGDTERQKHT</sequence>
<gene>
    <name evidence="3" type="ORF">MMEN_LOCUS12691</name>
</gene>
<comment type="caution">
    <text evidence="3">The sequence shown here is derived from an EMBL/GenBank/DDBJ whole genome shotgun (WGS) entry which is preliminary data.</text>
</comment>
<evidence type="ECO:0000313" key="3">
    <source>
        <dbReference type="EMBL" id="CAG5929058.1"/>
    </source>
</evidence>
<name>A0A8S4BCE1_9TELE</name>
<dbReference type="AlphaFoldDB" id="A0A8S4BCE1"/>